<protein>
    <submittedName>
        <fullName evidence="4">Uncharacterized protein</fullName>
    </submittedName>
</protein>
<dbReference type="InterPro" id="IPR019734">
    <property type="entry name" value="TPR_rpt"/>
</dbReference>
<keyword evidence="2" id="KW-0802">TPR repeat</keyword>
<dbReference type="OrthoDB" id="9763354at2"/>
<dbReference type="Pfam" id="PF13174">
    <property type="entry name" value="TPR_6"/>
    <property type="match status" value="1"/>
</dbReference>
<dbReference type="AlphaFoldDB" id="A0A1D7QGI7"/>
<dbReference type="SUPFAM" id="SSF48452">
    <property type="entry name" value="TPR-like"/>
    <property type="match status" value="3"/>
</dbReference>
<sequence length="602" mass="69146">MKKIILILSLCLSVVCSSAQESVDDALAYQYYQQGQFQEAAILLEKLFNKTNSDAYFELYFTSLLKIKKFEEAEKLVKKLIRQNPKKPAYSIALGRFYQEKGQIAEANKQYLQAINNLPAEEYKIRELANNFYNFQAYDMAITTFLQGRKLMNDNKPFTFELLSIYRYKKDKNMLIQEYLNALPEMPQLLPQAESVLSTVFEDNADYQLLQAALLKKIQKEPQTEIYTKLLIWQYLQQQEYEMALRQLIAQDKRTKDDGTILYQTANTFLSNQAYPVAIKAYEYLLLKGKENPFYLPAKVELLNAKYQLLIAGKFENTAINELAAAYQSIMDEYGKTPQTVFALKKWVNLQAYYLNDLDKAEKGLEEALKITGLPIAETGQLKLDLGDIYILTQQPWEAILLYEQVAKQFENQAIGNEARYRSARLSFYQGNFTYAKSQADILKASTSQLIANDALNLSLLISDNLQSSTDSSALKMYADAEMLQFRNLPSKAMIKLDSIAIAFPNNSLLDDILMAKSRIYIKNNELTQAIAVLKELTEKQQASIWADDALFTLADLYERNIKDNEQAKALYQKLINDYPGSMYTTEARKRFRKLRGDIIGT</sequence>
<dbReference type="RefSeq" id="WP_069379443.1">
    <property type="nucleotide sequence ID" value="NZ_CP017141.1"/>
</dbReference>
<keyword evidence="3" id="KW-0732">Signal</keyword>
<dbReference type="Proteomes" id="UP000094313">
    <property type="component" value="Chromosome"/>
</dbReference>
<keyword evidence="5" id="KW-1185">Reference proteome</keyword>
<reference evidence="4 5" key="1">
    <citation type="submission" date="2016-08" db="EMBL/GenBank/DDBJ databases">
        <authorList>
            <person name="Seilhamer J.J."/>
        </authorList>
    </citation>
    <scope>NUCLEOTIDE SEQUENCE [LARGE SCALE GENOMIC DNA]</scope>
    <source>
        <strain evidence="4 5">DX4</strain>
    </source>
</reference>
<proteinExistence type="predicted"/>
<dbReference type="InterPro" id="IPR051012">
    <property type="entry name" value="CellSynth/LPSAsmb/PSIAsmb"/>
</dbReference>
<dbReference type="Gene3D" id="1.25.40.1040">
    <property type="match status" value="1"/>
</dbReference>
<evidence type="ECO:0000256" key="3">
    <source>
        <dbReference type="SAM" id="SignalP"/>
    </source>
</evidence>
<gene>
    <name evidence="4" type="ORF">BFS30_11575</name>
</gene>
<feature type="signal peptide" evidence="3">
    <location>
        <begin position="1"/>
        <end position="19"/>
    </location>
</feature>
<keyword evidence="1" id="KW-0677">Repeat</keyword>
<feature type="chain" id="PRO_5009098542" evidence="3">
    <location>
        <begin position="20"/>
        <end position="602"/>
    </location>
</feature>
<evidence type="ECO:0000313" key="5">
    <source>
        <dbReference type="Proteomes" id="UP000094313"/>
    </source>
</evidence>
<accession>A0A1D7QGI7</accession>
<dbReference type="Gene3D" id="1.25.40.10">
    <property type="entry name" value="Tetratricopeptide repeat domain"/>
    <property type="match status" value="3"/>
</dbReference>
<name>A0A1D7QGI7_9SPHI</name>
<evidence type="ECO:0000256" key="1">
    <source>
        <dbReference type="ARBA" id="ARBA00022737"/>
    </source>
</evidence>
<dbReference type="InterPro" id="IPR011990">
    <property type="entry name" value="TPR-like_helical_dom_sf"/>
</dbReference>
<evidence type="ECO:0000313" key="4">
    <source>
        <dbReference type="EMBL" id="AOM77755.1"/>
    </source>
</evidence>
<dbReference type="PANTHER" id="PTHR45586:SF1">
    <property type="entry name" value="LIPOPOLYSACCHARIDE ASSEMBLY PROTEIN B"/>
    <property type="match status" value="1"/>
</dbReference>
<dbReference type="EMBL" id="CP017141">
    <property type="protein sequence ID" value="AOM77755.1"/>
    <property type="molecule type" value="Genomic_DNA"/>
</dbReference>
<evidence type="ECO:0000256" key="2">
    <source>
        <dbReference type="ARBA" id="ARBA00022803"/>
    </source>
</evidence>
<dbReference type="KEGG" id="psty:BFS30_11575"/>
<organism evidence="4 5">
    <name type="scientific">Pedobacter steynii</name>
    <dbReference type="NCBI Taxonomy" id="430522"/>
    <lineage>
        <taxon>Bacteria</taxon>
        <taxon>Pseudomonadati</taxon>
        <taxon>Bacteroidota</taxon>
        <taxon>Sphingobacteriia</taxon>
        <taxon>Sphingobacteriales</taxon>
        <taxon>Sphingobacteriaceae</taxon>
        <taxon>Pedobacter</taxon>
    </lineage>
</organism>
<dbReference type="PANTHER" id="PTHR45586">
    <property type="entry name" value="TPR REPEAT-CONTAINING PROTEIN PA4667"/>
    <property type="match status" value="1"/>
</dbReference>